<organism evidence="1 2">
    <name type="scientific">Vibrio caribbeanicus ATCC BAA-2122</name>
    <dbReference type="NCBI Taxonomy" id="796620"/>
    <lineage>
        <taxon>Bacteria</taxon>
        <taxon>Pseudomonadati</taxon>
        <taxon>Pseudomonadota</taxon>
        <taxon>Gammaproteobacteria</taxon>
        <taxon>Vibrionales</taxon>
        <taxon>Vibrionaceae</taxon>
        <taxon>Vibrio</taxon>
    </lineage>
</organism>
<dbReference type="EMBL" id="AEIU01000059">
    <property type="protein sequence ID" value="EFP97315.1"/>
    <property type="molecule type" value="Genomic_DNA"/>
</dbReference>
<evidence type="ECO:0000313" key="1">
    <source>
        <dbReference type="EMBL" id="EFP97315.1"/>
    </source>
</evidence>
<reference evidence="1 2" key="1">
    <citation type="journal article" date="2012" name="Int. J. Syst. Evol. Microbiol.">
        <title>Vibrio caribbeanicus sp. nov., isolated from the marine sponge Scleritoderma cyanea.</title>
        <authorList>
            <person name="Hoffmann M."/>
            <person name="Monday S.R."/>
            <person name="Allard M.W."/>
            <person name="Strain E.A."/>
            <person name="Whittaker P."/>
            <person name="Naum M."/>
            <person name="McCarthy P.J."/>
            <person name="Lopez J.V."/>
            <person name="Fischer M."/>
            <person name="Brown E.W."/>
        </authorList>
    </citation>
    <scope>NUCLEOTIDE SEQUENCE [LARGE SCALE GENOMIC DNA]</scope>
    <source>
        <strain evidence="1 2">ATCC BAA-2122</strain>
    </source>
</reference>
<comment type="caution">
    <text evidence="1">The sequence shown here is derived from an EMBL/GenBank/DDBJ whole genome shotgun (WGS) entry which is preliminary data.</text>
</comment>
<proteinExistence type="predicted"/>
<accession>E3BHM6</accession>
<dbReference type="AlphaFoldDB" id="E3BHM6"/>
<protein>
    <submittedName>
        <fullName evidence="1">Uncharacterized protein</fullName>
    </submittedName>
</protein>
<dbReference type="STRING" id="796620.VIBC2010_18009"/>
<dbReference type="Proteomes" id="UP000002943">
    <property type="component" value="Unassembled WGS sequence"/>
</dbReference>
<name>E3BHM6_9VIBR</name>
<sequence>MFDELSLSWLITKQSGSKGVFCSCNGAAYA</sequence>
<gene>
    <name evidence="1" type="ORF">VIBC2010_18009</name>
</gene>
<keyword evidence="2" id="KW-1185">Reference proteome</keyword>
<evidence type="ECO:0000313" key="2">
    <source>
        <dbReference type="Proteomes" id="UP000002943"/>
    </source>
</evidence>